<keyword evidence="1" id="KW-0472">Membrane</keyword>
<keyword evidence="1" id="KW-1133">Transmembrane helix</keyword>
<dbReference type="RefSeq" id="WP_303520490.1">
    <property type="nucleotide sequence ID" value="NZ_JAUOQO010000002.1"/>
</dbReference>
<proteinExistence type="predicted"/>
<feature type="transmembrane region" description="Helical" evidence="1">
    <location>
        <begin position="80"/>
        <end position="105"/>
    </location>
</feature>
<keyword evidence="3" id="KW-1185">Reference proteome</keyword>
<dbReference type="Proteomes" id="UP001170310">
    <property type="component" value="Unassembled WGS sequence"/>
</dbReference>
<dbReference type="AlphaFoldDB" id="A0AAW7YPF5"/>
<dbReference type="Pfam" id="PF04306">
    <property type="entry name" value="DUF456"/>
    <property type="match status" value="1"/>
</dbReference>
<gene>
    <name evidence="2" type="ORF">Q4528_03075</name>
</gene>
<keyword evidence="1" id="KW-0812">Transmembrane</keyword>
<evidence type="ECO:0000313" key="3">
    <source>
        <dbReference type="Proteomes" id="UP001170310"/>
    </source>
</evidence>
<dbReference type="InterPro" id="IPR007403">
    <property type="entry name" value="DUF456"/>
</dbReference>
<dbReference type="EMBL" id="JAUOQO010000002">
    <property type="protein sequence ID" value="MDO6573133.1"/>
    <property type="molecule type" value="Genomic_DNA"/>
</dbReference>
<dbReference type="PANTHER" id="PTHR39165:SF1">
    <property type="entry name" value="DUF456 DOMAIN-CONTAINING PROTEIN"/>
    <property type="match status" value="1"/>
</dbReference>
<dbReference type="PANTHER" id="PTHR39165">
    <property type="entry name" value="IG HYPOTHETICAL 17883"/>
    <property type="match status" value="1"/>
</dbReference>
<feature type="transmembrane region" description="Helical" evidence="1">
    <location>
        <begin position="49"/>
        <end position="68"/>
    </location>
</feature>
<name>A0AAW7YPF5_9STAP</name>
<sequence>MTVLLWSLITIAFILAFVGLVKPVIPSVLVLWVGFLIYQFGFHNGRLSWMFYIAMVIFTIMIFLADFLMNKYFVGKYGAIIGVIIGCFVVPPFGIIIVPFVLVLIIELIQGYDLKKAIKVSFGSIIAFLASTIAQAIVMFIMVIWFIVDVFILN</sequence>
<protein>
    <submittedName>
        <fullName evidence="2">DUF456 family protein</fullName>
    </submittedName>
</protein>
<accession>A0AAW7YPF5</accession>
<comment type="caution">
    <text evidence="2">The sequence shown here is derived from an EMBL/GenBank/DDBJ whole genome shotgun (WGS) entry which is preliminary data.</text>
</comment>
<reference evidence="2" key="1">
    <citation type="submission" date="2023-07" db="EMBL/GenBank/DDBJ databases">
        <title>Genome content predicts the carbon catabolic preferences of heterotrophic bacteria.</title>
        <authorList>
            <person name="Gralka M."/>
        </authorList>
    </citation>
    <scope>NUCLEOTIDE SEQUENCE</scope>
    <source>
        <strain evidence="2">E2R20</strain>
    </source>
</reference>
<evidence type="ECO:0000313" key="2">
    <source>
        <dbReference type="EMBL" id="MDO6573133.1"/>
    </source>
</evidence>
<feature type="transmembrane region" description="Helical" evidence="1">
    <location>
        <begin position="125"/>
        <end position="148"/>
    </location>
</feature>
<evidence type="ECO:0000256" key="1">
    <source>
        <dbReference type="SAM" id="Phobius"/>
    </source>
</evidence>
<organism evidence="2 3">
    <name type="scientific">Staphylococcus pasteuri_A</name>
    <dbReference type="NCBI Taxonomy" id="3062664"/>
    <lineage>
        <taxon>Bacteria</taxon>
        <taxon>Bacillati</taxon>
        <taxon>Bacillota</taxon>
        <taxon>Bacilli</taxon>
        <taxon>Bacillales</taxon>
        <taxon>Staphylococcaceae</taxon>
        <taxon>Staphylococcus</taxon>
    </lineage>
</organism>
<feature type="transmembrane region" description="Helical" evidence="1">
    <location>
        <begin position="6"/>
        <end position="37"/>
    </location>
</feature>